<dbReference type="OrthoDB" id="5700464at2"/>
<keyword evidence="1" id="KW-0732">Signal</keyword>
<dbReference type="Gene3D" id="3.30.70.2970">
    <property type="entry name" value="Protein of unknown function (DUF541), domain 2"/>
    <property type="match status" value="1"/>
</dbReference>
<dbReference type="AlphaFoldDB" id="A0A3D8M8G5"/>
<feature type="signal peptide" evidence="1">
    <location>
        <begin position="1"/>
        <end position="30"/>
    </location>
</feature>
<name>A0A3D8M8G5_9ALTE</name>
<comment type="caution">
    <text evidence="2">The sequence shown here is derived from an EMBL/GenBank/DDBJ whole genome shotgun (WGS) entry which is preliminary data.</text>
</comment>
<evidence type="ECO:0000313" key="2">
    <source>
        <dbReference type="EMBL" id="RDV25978.1"/>
    </source>
</evidence>
<dbReference type="GO" id="GO:0006974">
    <property type="term" value="P:DNA damage response"/>
    <property type="evidence" value="ECO:0007669"/>
    <property type="project" value="TreeGrafter"/>
</dbReference>
<dbReference type="PANTHER" id="PTHR34387">
    <property type="entry name" value="SLR1258 PROTEIN"/>
    <property type="match status" value="1"/>
</dbReference>
<dbReference type="Gene3D" id="3.30.110.170">
    <property type="entry name" value="Protein of unknown function (DUF541), domain 1"/>
    <property type="match status" value="1"/>
</dbReference>
<organism evidence="2 3">
    <name type="scientific">Alteromonas aestuariivivens</name>
    <dbReference type="NCBI Taxonomy" id="1938339"/>
    <lineage>
        <taxon>Bacteria</taxon>
        <taxon>Pseudomonadati</taxon>
        <taxon>Pseudomonadota</taxon>
        <taxon>Gammaproteobacteria</taxon>
        <taxon>Alteromonadales</taxon>
        <taxon>Alteromonadaceae</taxon>
        <taxon>Alteromonas/Salinimonas group</taxon>
        <taxon>Alteromonas</taxon>
    </lineage>
</organism>
<sequence length="237" mass="26086">MTMRYIMNSRVKFLLLLTTAAILTLPASYAQSASAPAIHVQGQGVVNVVPDAFSVTFVLEQRGASVTKLNSQLEFDLNQVVSYLLSVGVSEKHIQSMQVQLNPWIEHGPNGREDKGFVLARQVRVMHGDLQSYDKLLDGVMARGVTRIQQFEFVASTEKNAYQQALINAVGDARSRAQLLARELGVKIGQVISVSESGFSQPTPVHRAVMMDRERTSSMPGQQQIEARVQVSFAIAE</sequence>
<dbReference type="InterPro" id="IPR007497">
    <property type="entry name" value="SIMPL/DUF541"/>
</dbReference>
<dbReference type="PANTHER" id="PTHR34387:SF1">
    <property type="entry name" value="PERIPLASMIC IMMUNOGENIC PROTEIN"/>
    <property type="match status" value="1"/>
</dbReference>
<dbReference type="InterPro" id="IPR052022">
    <property type="entry name" value="26kDa_periplasmic_antigen"/>
</dbReference>
<protein>
    <submittedName>
        <fullName evidence="2">DUF541 domain-containing protein</fullName>
    </submittedName>
</protein>
<evidence type="ECO:0000313" key="3">
    <source>
        <dbReference type="Proteomes" id="UP000256561"/>
    </source>
</evidence>
<evidence type="ECO:0000256" key="1">
    <source>
        <dbReference type="SAM" id="SignalP"/>
    </source>
</evidence>
<proteinExistence type="predicted"/>
<dbReference type="Proteomes" id="UP000256561">
    <property type="component" value="Unassembled WGS sequence"/>
</dbReference>
<dbReference type="EMBL" id="QRHA01000005">
    <property type="protein sequence ID" value="RDV25978.1"/>
    <property type="molecule type" value="Genomic_DNA"/>
</dbReference>
<reference evidence="3" key="1">
    <citation type="submission" date="2018-08" db="EMBL/GenBank/DDBJ databases">
        <authorList>
            <person name="Zhang J."/>
            <person name="Du Z.-J."/>
        </authorList>
    </citation>
    <scope>NUCLEOTIDE SEQUENCE [LARGE SCALE GENOMIC DNA]</scope>
    <source>
        <strain evidence="3">KCTC 52655</strain>
    </source>
</reference>
<accession>A0A3D8M8G5</accession>
<keyword evidence="3" id="KW-1185">Reference proteome</keyword>
<feature type="chain" id="PRO_5017677574" evidence="1">
    <location>
        <begin position="31"/>
        <end position="237"/>
    </location>
</feature>
<gene>
    <name evidence="2" type="ORF">DXV75_07785</name>
</gene>
<dbReference type="Pfam" id="PF04402">
    <property type="entry name" value="SIMPL"/>
    <property type="match status" value="1"/>
</dbReference>